<dbReference type="EMBL" id="NJBO01000014">
    <property type="protein sequence ID" value="TKJ41338.1"/>
    <property type="molecule type" value="Genomic_DNA"/>
</dbReference>
<evidence type="ECO:0000313" key="2">
    <source>
        <dbReference type="Proteomes" id="UP000317778"/>
    </source>
</evidence>
<accession>A0A532V2E8</accession>
<name>A0A532V2E8_UNCT6</name>
<comment type="caution">
    <text evidence="1">The sequence shown here is derived from an EMBL/GenBank/DDBJ whole genome shotgun (WGS) entry which is preliminary data.</text>
</comment>
<gene>
    <name evidence="1" type="ORF">CEE36_08465</name>
</gene>
<evidence type="ECO:0000313" key="1">
    <source>
        <dbReference type="EMBL" id="TKJ41338.1"/>
    </source>
</evidence>
<sequence length="380" mass="44763">MAKDQPKFLAVLPWLRLAEEIEVGPFTFWRWPKDRNKYVNKPLIGKIEDTLHAHFRETGYSFKSKKWSLDPCKSLCIASHRKRYLKRGLWFKEEDFECFRMAVDSLCLSTLFQTDIVRTSIESQKPTISYIRSYNNYTDFNWHGIQLGTEVTARQLRTRYGSRLIGEFPPIPVIKPRECTDDEVKGDDSLLSSLGKLLKSPLNTFTRRIFRALAQFNSAYTDYPLGSILAEVVILATAFEILLDIRKRNKTEELSQKIEELFAKNQQIQEPDTGKSWKVYWMRQFYRLRNKVAHGKEIHPEDLDWTTNPYAGRHMEIAIYIFRLVLMKLLVRRGIHEETDLDIYQSNKLDEFLSTEMESFPRETNLDFVSWQAEKQFGSD</sequence>
<protein>
    <submittedName>
        <fullName evidence="1">Uncharacterized protein</fullName>
    </submittedName>
</protein>
<proteinExistence type="predicted"/>
<dbReference type="AlphaFoldDB" id="A0A532V2E8"/>
<reference evidence="1 2" key="1">
    <citation type="submission" date="2017-06" db="EMBL/GenBank/DDBJ databases">
        <title>Novel microbial phyla capable of carbon fixation and sulfur reduction in deep-sea sediments.</title>
        <authorList>
            <person name="Huang J."/>
            <person name="Baker B."/>
            <person name="Wang Y."/>
        </authorList>
    </citation>
    <scope>NUCLEOTIDE SEQUENCE [LARGE SCALE GENOMIC DNA]</scope>
    <source>
        <strain evidence="1">B3_TA06</strain>
    </source>
</reference>
<organism evidence="1 2">
    <name type="scientific">candidate division TA06 bacterium B3_TA06</name>
    <dbReference type="NCBI Taxonomy" id="2012487"/>
    <lineage>
        <taxon>Bacteria</taxon>
        <taxon>Bacteria division TA06</taxon>
    </lineage>
</organism>
<dbReference type="Proteomes" id="UP000317778">
    <property type="component" value="Unassembled WGS sequence"/>
</dbReference>